<dbReference type="OrthoDB" id="9780903at2"/>
<evidence type="ECO:0000256" key="2">
    <source>
        <dbReference type="PIRSR" id="PIRSR006232-1"/>
    </source>
</evidence>
<dbReference type="CDD" id="cd02247">
    <property type="entry name" value="cupin_pirin_C"/>
    <property type="match status" value="1"/>
</dbReference>
<feature type="binding site" evidence="2">
    <location>
        <position position="75"/>
    </location>
    <ligand>
        <name>Fe cation</name>
        <dbReference type="ChEBI" id="CHEBI:24875"/>
    </ligand>
</feature>
<dbReference type="Pfam" id="PF02678">
    <property type="entry name" value="Pirin"/>
    <property type="match status" value="1"/>
</dbReference>
<dbReference type="RefSeq" id="WP_099511967.1">
    <property type="nucleotide sequence ID" value="NZ_CP016616.1"/>
</dbReference>
<dbReference type="Pfam" id="PF05726">
    <property type="entry name" value="Pirin_C"/>
    <property type="match status" value="1"/>
</dbReference>
<dbReference type="CDD" id="cd02909">
    <property type="entry name" value="cupin_pirin_N"/>
    <property type="match status" value="1"/>
</dbReference>
<sequence length="314" mass="34620">MSWNPAEDPKPGDKHACDAIETVIVPRARDLGSFEVRRALPSAQRQMVGPFIFFDQMGPSEFLLGSGMDVRPHPHIGLSTVTYLFDGEIMHRDSLGTELPIRPGELNWMTAGRGIVHSERTAPEVRATGSKLFGIQSWVALSAKDEETTPGFVHYEASEMPVLDGDGKTVRLIAGSILGTSSPVTTSSQIFYADVVLRAGSSVPLDPDYDERAIYTVSGEVEISGDVFPPGQLLVFRPGDRITIRARSDARFMMLGGEPMDGPRFIWWNFVSSRQDRIEQAKADWKAARFDTVPGDETEFIPLPEPPPPPVHYP</sequence>
<dbReference type="InterPro" id="IPR011051">
    <property type="entry name" value="RmlC_Cupin_sf"/>
</dbReference>
<keyword evidence="2" id="KW-0479">Metal-binding</keyword>
<feature type="binding site" evidence="2">
    <location>
        <position position="119"/>
    </location>
    <ligand>
        <name>Fe cation</name>
        <dbReference type="ChEBI" id="CHEBI:24875"/>
    </ligand>
</feature>
<comment type="similarity">
    <text evidence="1 3">Belongs to the pirin family.</text>
</comment>
<dbReference type="EMBL" id="CP016616">
    <property type="protein sequence ID" value="ANY80895.1"/>
    <property type="molecule type" value="Genomic_DNA"/>
</dbReference>
<reference evidence="6" key="1">
    <citation type="submission" date="2016-07" db="EMBL/GenBank/DDBJ databases">
        <title>Microvirga ossetica sp. nov. a new species of rhizobia isolated from root nodules of the legume species Vicia alpestris Steven originated from North Ossetia region in the Caucasus.</title>
        <authorList>
            <person name="Safronova V.I."/>
            <person name="Kuznetsova I.G."/>
            <person name="Sazanova A.L."/>
            <person name="Belimov A."/>
            <person name="Andronov E."/>
            <person name="Osledkin Y.S."/>
            <person name="Onishchuk O.P."/>
            <person name="Kurchak O.N."/>
            <person name="Shaposhnikov A.I."/>
            <person name="Willems A."/>
            <person name="Tikhonovich I.A."/>
        </authorList>
    </citation>
    <scope>NUCLEOTIDE SEQUENCE [LARGE SCALE GENOMIC DNA]</scope>
    <source>
        <strain evidence="6">V5/3M</strain>
    </source>
</reference>
<evidence type="ECO:0000259" key="5">
    <source>
        <dbReference type="Pfam" id="PF05726"/>
    </source>
</evidence>
<dbReference type="Gene3D" id="2.60.120.10">
    <property type="entry name" value="Jelly Rolls"/>
    <property type="match status" value="2"/>
</dbReference>
<dbReference type="InterPro" id="IPR012093">
    <property type="entry name" value="Pirin"/>
</dbReference>
<dbReference type="InterPro" id="IPR003829">
    <property type="entry name" value="Pirin_N_dom"/>
</dbReference>
<dbReference type="GO" id="GO:0046872">
    <property type="term" value="F:metal ion binding"/>
    <property type="evidence" value="ECO:0007669"/>
    <property type="project" value="UniProtKB-KW"/>
</dbReference>
<name>A0A1B2ELP3_9HYPH</name>
<evidence type="ECO:0008006" key="7">
    <source>
        <dbReference type="Google" id="ProtNLM"/>
    </source>
</evidence>
<dbReference type="KEGG" id="moc:BB934_23890"/>
<dbReference type="InterPro" id="IPR014710">
    <property type="entry name" value="RmlC-like_jellyroll"/>
</dbReference>
<proteinExistence type="inferred from homology"/>
<dbReference type="PIRSF" id="PIRSF006232">
    <property type="entry name" value="Pirin"/>
    <property type="match status" value="1"/>
</dbReference>
<keyword evidence="2" id="KW-0408">Iron</keyword>
<dbReference type="PANTHER" id="PTHR13903:SF8">
    <property type="entry name" value="PIRIN"/>
    <property type="match status" value="1"/>
</dbReference>
<feature type="binding site" evidence="2">
    <location>
        <position position="73"/>
    </location>
    <ligand>
        <name>Fe cation</name>
        <dbReference type="ChEBI" id="CHEBI:24875"/>
    </ligand>
</feature>
<feature type="domain" description="Pirin C-terminal" evidence="5">
    <location>
        <begin position="192"/>
        <end position="291"/>
    </location>
</feature>
<dbReference type="InterPro" id="IPR008778">
    <property type="entry name" value="Pirin_C_dom"/>
</dbReference>
<feature type="binding site" evidence="2">
    <location>
        <position position="117"/>
    </location>
    <ligand>
        <name>Fe cation</name>
        <dbReference type="ChEBI" id="CHEBI:24875"/>
    </ligand>
</feature>
<evidence type="ECO:0000256" key="1">
    <source>
        <dbReference type="ARBA" id="ARBA00008416"/>
    </source>
</evidence>
<evidence type="ECO:0000259" key="4">
    <source>
        <dbReference type="Pfam" id="PF02678"/>
    </source>
</evidence>
<comment type="cofactor">
    <cofactor evidence="2">
        <name>Fe cation</name>
        <dbReference type="ChEBI" id="CHEBI:24875"/>
    </cofactor>
    <text evidence="2">Binds 1 Fe cation per subunit.</text>
</comment>
<evidence type="ECO:0000256" key="3">
    <source>
        <dbReference type="RuleBase" id="RU003457"/>
    </source>
</evidence>
<protein>
    <recommendedName>
        <fullName evidence="7">Pirin</fullName>
    </recommendedName>
</protein>
<organism evidence="6">
    <name type="scientific">Microvirga ossetica</name>
    <dbReference type="NCBI Taxonomy" id="1882682"/>
    <lineage>
        <taxon>Bacteria</taxon>
        <taxon>Pseudomonadati</taxon>
        <taxon>Pseudomonadota</taxon>
        <taxon>Alphaproteobacteria</taxon>
        <taxon>Hyphomicrobiales</taxon>
        <taxon>Methylobacteriaceae</taxon>
        <taxon>Microvirga</taxon>
    </lineage>
</organism>
<accession>A0A1B2ELP3</accession>
<dbReference type="SUPFAM" id="SSF51182">
    <property type="entry name" value="RmlC-like cupins"/>
    <property type="match status" value="1"/>
</dbReference>
<feature type="domain" description="Pirin N-terminal" evidence="4">
    <location>
        <begin position="34"/>
        <end position="139"/>
    </location>
</feature>
<gene>
    <name evidence="6" type="ORF">BB934_23890</name>
</gene>
<dbReference type="PANTHER" id="PTHR13903">
    <property type="entry name" value="PIRIN-RELATED"/>
    <property type="match status" value="1"/>
</dbReference>
<dbReference type="AlphaFoldDB" id="A0A1B2ELP3"/>
<evidence type="ECO:0000313" key="6">
    <source>
        <dbReference type="EMBL" id="ANY80895.1"/>
    </source>
</evidence>